<evidence type="ECO:0000259" key="8">
    <source>
        <dbReference type="PROSITE" id="PS51839"/>
    </source>
</evidence>
<dbReference type="EMBL" id="DYZA01000160">
    <property type="protein sequence ID" value="HJD97561.1"/>
    <property type="molecule type" value="Genomic_DNA"/>
</dbReference>
<dbReference type="GO" id="GO:0051539">
    <property type="term" value="F:4 iron, 4 sulfur cluster binding"/>
    <property type="evidence" value="ECO:0007669"/>
    <property type="project" value="UniProtKB-KW"/>
</dbReference>
<dbReference type="PROSITE" id="PS00198">
    <property type="entry name" value="4FE4S_FER_1"/>
    <property type="match status" value="1"/>
</dbReference>
<dbReference type="InterPro" id="IPR009016">
    <property type="entry name" value="Fe_hydrogenase"/>
</dbReference>
<accession>A0A921AX62</accession>
<dbReference type="InterPro" id="IPR017900">
    <property type="entry name" value="4Fe4S_Fe_S_CS"/>
</dbReference>
<dbReference type="PROSITE" id="PS51085">
    <property type="entry name" value="2FE2S_FER_2"/>
    <property type="match status" value="1"/>
</dbReference>
<dbReference type="Pfam" id="PF02906">
    <property type="entry name" value="Fe_hyd_lg_C"/>
    <property type="match status" value="1"/>
</dbReference>
<dbReference type="Gene3D" id="3.40.50.1780">
    <property type="match status" value="1"/>
</dbReference>
<dbReference type="FunFam" id="3.30.70.20:FF:000035">
    <property type="entry name" value="Iron hydrogenase 1"/>
    <property type="match status" value="1"/>
</dbReference>
<dbReference type="Pfam" id="PF13510">
    <property type="entry name" value="Fer2_4"/>
    <property type="match status" value="1"/>
</dbReference>
<dbReference type="InterPro" id="IPR017896">
    <property type="entry name" value="4Fe4S_Fe-S-bd"/>
</dbReference>
<feature type="domain" description="4Fe-4S His(Cys)3-ligated-type" evidence="8">
    <location>
        <begin position="81"/>
        <end position="120"/>
    </location>
</feature>
<evidence type="ECO:0000256" key="1">
    <source>
        <dbReference type="ARBA" id="ARBA00022485"/>
    </source>
</evidence>
<sequence length="497" mass="52418">MNAIINGKNVTFEAGENILAVAKRNGFFIPSLCAFMPLDHKPGVCRVCLVECTPPSGSTCIVPACVTPLEEGMRVETATAAVRARQRMQVELLLFEHRLSCESCSRLGSCELQSLREALGMDALCPAPQGRTGVATTAGPLVRDMDKCVRCLRCVTMCRNRGVSALRADSSGREEQIIEFTQSACIRCGQCVRVCPVGALSERDESASALDMLSAPDLFTVAVFSASISGALKGVFSSLSCTEPEGRLAAALRHLGADAVISADFAPAILAANVSTDLAERLATGNVLPLFSASCPAWVNYAEQKLPALSPQLCSARTPQMLSVVLNKGKMAAYYGVPEEKLRILLLSPCTAMKEAPGFDAVLSARALFRLMNIGGICLDTVTPEAFDPFPVSEEPLPPAGEYGEISGAVLLKLGAQIRNQVQTSLPEGGRIVETEALLGSNVIRTALCFSCADAAILASQATDSPYAFIEVLACRGGCPDGGGAAEISEDTPCRTK</sequence>
<dbReference type="CDD" id="cd00207">
    <property type="entry name" value="fer2"/>
    <property type="match status" value="1"/>
</dbReference>
<dbReference type="InterPro" id="IPR036010">
    <property type="entry name" value="2Fe-2S_ferredoxin-like_sf"/>
</dbReference>
<keyword evidence="2" id="KW-0479">Metal-binding</keyword>
<keyword evidence="3" id="KW-0677">Repeat</keyword>
<evidence type="ECO:0000259" key="6">
    <source>
        <dbReference type="PROSITE" id="PS51085"/>
    </source>
</evidence>
<dbReference type="PROSITE" id="PS51839">
    <property type="entry name" value="4FE4S_HC3"/>
    <property type="match status" value="1"/>
</dbReference>
<evidence type="ECO:0000256" key="5">
    <source>
        <dbReference type="ARBA" id="ARBA00023014"/>
    </source>
</evidence>
<evidence type="ECO:0000313" key="9">
    <source>
        <dbReference type="EMBL" id="HJD97561.1"/>
    </source>
</evidence>
<comment type="caution">
    <text evidence="9">The sequence shown here is derived from an EMBL/GenBank/DDBJ whole genome shotgun (WGS) entry which is preliminary data.</text>
</comment>
<dbReference type="SUPFAM" id="SSF54862">
    <property type="entry name" value="4Fe-4S ferredoxins"/>
    <property type="match status" value="1"/>
</dbReference>
<dbReference type="Proteomes" id="UP000698963">
    <property type="component" value="Unassembled WGS sequence"/>
</dbReference>
<reference evidence="9" key="1">
    <citation type="journal article" date="2021" name="PeerJ">
        <title>Extensive microbial diversity within the chicken gut microbiome revealed by metagenomics and culture.</title>
        <authorList>
            <person name="Gilroy R."/>
            <person name="Ravi A."/>
            <person name="Getino M."/>
            <person name="Pursley I."/>
            <person name="Horton D.L."/>
            <person name="Alikhan N.F."/>
            <person name="Baker D."/>
            <person name="Gharbi K."/>
            <person name="Hall N."/>
            <person name="Watson M."/>
            <person name="Adriaenssens E.M."/>
            <person name="Foster-Nyarko E."/>
            <person name="Jarju S."/>
            <person name="Secka A."/>
            <person name="Antonio M."/>
            <person name="Oren A."/>
            <person name="Chaudhuri R.R."/>
            <person name="La Ragione R."/>
            <person name="Hildebrand F."/>
            <person name="Pallen M.J."/>
        </authorList>
    </citation>
    <scope>NUCLEOTIDE SEQUENCE</scope>
    <source>
        <strain evidence="9">ChiGjej2B2-19336</strain>
    </source>
</reference>
<protein>
    <submittedName>
        <fullName evidence="9">2Fe-2S iron-sulfur cluster-binding protein</fullName>
    </submittedName>
</protein>
<evidence type="ECO:0000313" key="10">
    <source>
        <dbReference type="Proteomes" id="UP000698963"/>
    </source>
</evidence>
<dbReference type="GO" id="GO:0046872">
    <property type="term" value="F:metal ion binding"/>
    <property type="evidence" value="ECO:0007669"/>
    <property type="project" value="UniProtKB-KW"/>
</dbReference>
<dbReference type="PANTHER" id="PTHR11615">
    <property type="entry name" value="NITRATE, FORMATE, IRON DEHYDROGENASE"/>
    <property type="match status" value="1"/>
</dbReference>
<keyword evidence="1" id="KW-0004">4Fe-4S</keyword>
<dbReference type="InterPro" id="IPR019574">
    <property type="entry name" value="NADH_UbQ_OxRdtase_Gsu_4Fe4S-bd"/>
</dbReference>
<dbReference type="SUPFAM" id="SSF53920">
    <property type="entry name" value="Fe-only hydrogenase"/>
    <property type="match status" value="1"/>
</dbReference>
<dbReference type="SMART" id="SM00929">
    <property type="entry name" value="NADH-G_4Fe-4S_3"/>
    <property type="match status" value="1"/>
</dbReference>
<dbReference type="SUPFAM" id="SSF54292">
    <property type="entry name" value="2Fe-2S ferredoxin-like"/>
    <property type="match status" value="1"/>
</dbReference>
<dbReference type="Pfam" id="PF14697">
    <property type="entry name" value="Fer4_21"/>
    <property type="match status" value="1"/>
</dbReference>
<evidence type="ECO:0000259" key="7">
    <source>
        <dbReference type="PROSITE" id="PS51379"/>
    </source>
</evidence>
<dbReference type="RefSeq" id="WP_304122610.1">
    <property type="nucleotide sequence ID" value="NZ_DYZA01000160.1"/>
</dbReference>
<evidence type="ECO:0000256" key="2">
    <source>
        <dbReference type="ARBA" id="ARBA00022723"/>
    </source>
</evidence>
<organism evidence="9 10">
    <name type="scientific">Mailhella massiliensis</name>
    <dbReference type="NCBI Taxonomy" id="1903261"/>
    <lineage>
        <taxon>Bacteria</taxon>
        <taxon>Pseudomonadati</taxon>
        <taxon>Thermodesulfobacteriota</taxon>
        <taxon>Desulfovibrionia</taxon>
        <taxon>Desulfovibrionales</taxon>
        <taxon>Desulfovibrionaceae</taxon>
        <taxon>Mailhella</taxon>
    </lineage>
</organism>
<feature type="domain" description="4Fe-4S ferredoxin-type" evidence="7">
    <location>
        <begin position="139"/>
        <end position="169"/>
    </location>
</feature>
<dbReference type="Gene3D" id="3.30.70.20">
    <property type="match status" value="1"/>
</dbReference>
<dbReference type="Gene3D" id="3.10.20.740">
    <property type="match status" value="1"/>
</dbReference>
<feature type="domain" description="4Fe-4S ferredoxin-type" evidence="7">
    <location>
        <begin position="176"/>
        <end position="205"/>
    </location>
</feature>
<evidence type="ECO:0000256" key="3">
    <source>
        <dbReference type="ARBA" id="ARBA00022737"/>
    </source>
</evidence>
<keyword evidence="4" id="KW-0408">Iron</keyword>
<dbReference type="PROSITE" id="PS51379">
    <property type="entry name" value="4FE4S_FER_2"/>
    <property type="match status" value="2"/>
</dbReference>
<dbReference type="Gene3D" id="3.40.950.10">
    <property type="entry name" value="Fe-only Hydrogenase (Larger Subunit), Chain L, domain 3"/>
    <property type="match status" value="1"/>
</dbReference>
<dbReference type="InterPro" id="IPR004108">
    <property type="entry name" value="Fe_hydrogenase_lsu_C"/>
</dbReference>
<reference evidence="9" key="2">
    <citation type="submission" date="2021-09" db="EMBL/GenBank/DDBJ databases">
        <authorList>
            <person name="Gilroy R."/>
        </authorList>
    </citation>
    <scope>NUCLEOTIDE SEQUENCE</scope>
    <source>
        <strain evidence="9">ChiGjej2B2-19336</strain>
    </source>
</reference>
<keyword evidence="5" id="KW-0411">Iron-sulfur</keyword>
<dbReference type="GO" id="GO:0016491">
    <property type="term" value="F:oxidoreductase activity"/>
    <property type="evidence" value="ECO:0007669"/>
    <property type="project" value="InterPro"/>
</dbReference>
<feature type="domain" description="2Fe-2S ferredoxin-type" evidence="6">
    <location>
        <begin position="1"/>
        <end position="81"/>
    </location>
</feature>
<gene>
    <name evidence="9" type="ORF">K8W16_07945</name>
</gene>
<evidence type="ECO:0000256" key="4">
    <source>
        <dbReference type="ARBA" id="ARBA00023004"/>
    </source>
</evidence>
<proteinExistence type="predicted"/>
<dbReference type="InterPro" id="IPR001041">
    <property type="entry name" value="2Fe-2S_ferredoxin-type"/>
</dbReference>
<dbReference type="Pfam" id="PF10588">
    <property type="entry name" value="NADH-G_4Fe-4S_3"/>
    <property type="match status" value="1"/>
</dbReference>
<dbReference type="AlphaFoldDB" id="A0A921AX62"/>
<dbReference type="InterPro" id="IPR050340">
    <property type="entry name" value="Cytosolic_Fe-S_CAF"/>
</dbReference>
<name>A0A921AX62_9BACT</name>